<feature type="non-terminal residue" evidence="1">
    <location>
        <position position="89"/>
    </location>
</feature>
<evidence type="ECO:0000313" key="1">
    <source>
        <dbReference type="EMBL" id="GMT30945.1"/>
    </source>
</evidence>
<sequence>STQVTADDISAEVIEAQSLEQGQLRNPDPSENPDHFSGLIDDCLHGVFHYLKRDDLDVMEKLNKRMRTFSMTPKFETVKRELHQVGIIQ</sequence>
<organism evidence="1 2">
    <name type="scientific">Pristionchus fissidentatus</name>
    <dbReference type="NCBI Taxonomy" id="1538716"/>
    <lineage>
        <taxon>Eukaryota</taxon>
        <taxon>Metazoa</taxon>
        <taxon>Ecdysozoa</taxon>
        <taxon>Nematoda</taxon>
        <taxon>Chromadorea</taxon>
        <taxon>Rhabditida</taxon>
        <taxon>Rhabditina</taxon>
        <taxon>Diplogasteromorpha</taxon>
        <taxon>Diplogasteroidea</taxon>
        <taxon>Neodiplogasteridae</taxon>
        <taxon>Pristionchus</taxon>
    </lineage>
</organism>
<reference evidence="1" key="1">
    <citation type="submission" date="2023-10" db="EMBL/GenBank/DDBJ databases">
        <title>Genome assembly of Pristionchus species.</title>
        <authorList>
            <person name="Yoshida K."/>
            <person name="Sommer R.J."/>
        </authorList>
    </citation>
    <scope>NUCLEOTIDE SEQUENCE</scope>
    <source>
        <strain evidence="1">RS5133</strain>
    </source>
</reference>
<gene>
    <name evidence="1" type="ORF">PFISCL1PPCAC_22242</name>
</gene>
<dbReference type="AlphaFoldDB" id="A0AAV5WK76"/>
<proteinExistence type="predicted"/>
<comment type="caution">
    <text evidence="1">The sequence shown here is derived from an EMBL/GenBank/DDBJ whole genome shotgun (WGS) entry which is preliminary data.</text>
</comment>
<protein>
    <submittedName>
        <fullName evidence="1">Uncharacterized protein</fullName>
    </submittedName>
</protein>
<evidence type="ECO:0000313" key="2">
    <source>
        <dbReference type="Proteomes" id="UP001432322"/>
    </source>
</evidence>
<feature type="non-terminal residue" evidence="1">
    <location>
        <position position="1"/>
    </location>
</feature>
<keyword evidence="2" id="KW-1185">Reference proteome</keyword>
<name>A0AAV5WK76_9BILA</name>
<dbReference type="Proteomes" id="UP001432322">
    <property type="component" value="Unassembled WGS sequence"/>
</dbReference>
<accession>A0AAV5WK76</accession>
<dbReference type="EMBL" id="BTSY01000005">
    <property type="protein sequence ID" value="GMT30945.1"/>
    <property type="molecule type" value="Genomic_DNA"/>
</dbReference>